<evidence type="ECO:0000256" key="6">
    <source>
        <dbReference type="SAM" id="MobiDB-lite"/>
    </source>
</evidence>
<evidence type="ECO:0000256" key="5">
    <source>
        <dbReference type="HAMAP-Rule" id="MF_00167"/>
    </source>
</evidence>
<dbReference type="FunFam" id="2.60.40.4380:FF:000002">
    <property type="entry name" value="Translational regulator CsrA"/>
    <property type="match status" value="1"/>
</dbReference>
<keyword evidence="8" id="KW-1185">Reference proteome</keyword>
<dbReference type="HAMAP" id="MF_00167">
    <property type="entry name" value="CsrA"/>
    <property type="match status" value="1"/>
</dbReference>
<evidence type="ECO:0000256" key="2">
    <source>
        <dbReference type="ARBA" id="ARBA00022491"/>
    </source>
</evidence>
<gene>
    <name evidence="5 7" type="primary">csrA</name>
    <name evidence="7" type="ORF">TsocGM_12385</name>
</gene>
<dbReference type="AlphaFoldDB" id="A0A432MJC2"/>
<dbReference type="OrthoDB" id="289081at2"/>
<evidence type="ECO:0000256" key="4">
    <source>
        <dbReference type="ARBA" id="ARBA00022884"/>
    </source>
</evidence>
<comment type="subcellular location">
    <subcellularLocation>
        <location evidence="5">Cytoplasm</location>
    </subcellularLocation>
</comment>
<sequence length="92" mass="9703">MLVLSRKIGERIRIGDDVVLTVVRIHGDKVRLGIDAPTEVAIHREEVYRRLRSPASGPGPGPEPEPGPEATERGGTGPEGADSSLSGGRAAR</sequence>
<evidence type="ECO:0000256" key="1">
    <source>
        <dbReference type="ARBA" id="ARBA00022490"/>
    </source>
</evidence>
<keyword evidence="3 5" id="KW-0810">Translation regulation</keyword>
<dbReference type="GO" id="GO:1902208">
    <property type="term" value="P:regulation of bacterial-type flagellum assembly"/>
    <property type="evidence" value="ECO:0007669"/>
    <property type="project" value="UniProtKB-UniRule"/>
</dbReference>
<keyword evidence="5" id="KW-1005">Bacterial flagellum biogenesis</keyword>
<keyword evidence="1 5" id="KW-0963">Cytoplasm</keyword>
<proteinExistence type="inferred from homology"/>
<dbReference type="GO" id="GO:0048027">
    <property type="term" value="F:mRNA 5'-UTR binding"/>
    <property type="evidence" value="ECO:0007669"/>
    <property type="project" value="UniProtKB-UniRule"/>
</dbReference>
<dbReference type="Proteomes" id="UP000280296">
    <property type="component" value="Unassembled WGS sequence"/>
</dbReference>
<feature type="compositionally biased region" description="Pro residues" evidence="6">
    <location>
        <begin position="57"/>
        <end position="67"/>
    </location>
</feature>
<dbReference type="Gene3D" id="2.60.40.4380">
    <property type="entry name" value="Translational regulator CsrA"/>
    <property type="match status" value="1"/>
</dbReference>
<evidence type="ECO:0000313" key="8">
    <source>
        <dbReference type="Proteomes" id="UP000280296"/>
    </source>
</evidence>
<dbReference type="NCBIfam" id="TIGR00202">
    <property type="entry name" value="csrA"/>
    <property type="match status" value="1"/>
</dbReference>
<dbReference type="GO" id="GO:0006109">
    <property type="term" value="P:regulation of carbohydrate metabolic process"/>
    <property type="evidence" value="ECO:0007669"/>
    <property type="project" value="InterPro"/>
</dbReference>
<dbReference type="PANTHER" id="PTHR34984:SF1">
    <property type="entry name" value="CARBON STORAGE REGULATOR"/>
    <property type="match status" value="1"/>
</dbReference>
<dbReference type="GO" id="GO:0005829">
    <property type="term" value="C:cytosol"/>
    <property type="evidence" value="ECO:0007669"/>
    <property type="project" value="TreeGrafter"/>
</dbReference>
<comment type="caution">
    <text evidence="7">The sequence shown here is derived from an EMBL/GenBank/DDBJ whole genome shotgun (WGS) entry which is preliminary data.</text>
</comment>
<evidence type="ECO:0000313" key="7">
    <source>
        <dbReference type="EMBL" id="RUL87471.1"/>
    </source>
</evidence>
<keyword evidence="4 5" id="KW-0694">RNA-binding</keyword>
<comment type="similarity">
    <text evidence="5">Belongs to the CsrA/RsmA family.</text>
</comment>
<reference evidence="7 8" key="1">
    <citation type="submission" date="2018-12" db="EMBL/GenBank/DDBJ databases">
        <authorList>
            <person name="Toschakov S.V."/>
        </authorList>
    </citation>
    <scope>NUCLEOTIDE SEQUENCE [LARGE SCALE GENOMIC DNA]</scope>
    <source>
        <strain evidence="7 8">GM2012</strain>
    </source>
</reference>
<dbReference type="Pfam" id="PF02599">
    <property type="entry name" value="CsrA"/>
    <property type="match status" value="1"/>
</dbReference>
<dbReference type="GO" id="GO:0045947">
    <property type="term" value="P:negative regulation of translational initiation"/>
    <property type="evidence" value="ECO:0007669"/>
    <property type="project" value="UniProtKB-UniRule"/>
</dbReference>
<accession>A0A432MJC2</accession>
<dbReference type="InterPro" id="IPR003751">
    <property type="entry name" value="CsrA"/>
</dbReference>
<dbReference type="GO" id="GO:0006402">
    <property type="term" value="P:mRNA catabolic process"/>
    <property type="evidence" value="ECO:0007669"/>
    <property type="project" value="InterPro"/>
</dbReference>
<reference evidence="7 8" key="2">
    <citation type="submission" date="2019-01" db="EMBL/GenBank/DDBJ databases">
        <title>Tautonia sociabilis, a novel thermotolerant planctomycete of Isosphaeraceae family, isolated from a 4000 m deep subterranean habitat.</title>
        <authorList>
            <person name="Kovaleva O.L."/>
            <person name="Elcheninov A.G."/>
            <person name="Van Heerden E."/>
            <person name="Toshchakov S.V."/>
            <person name="Novikov A."/>
            <person name="Bonch-Osmolovskaya E.A."/>
            <person name="Kublanov I.V."/>
        </authorList>
    </citation>
    <scope>NUCLEOTIDE SEQUENCE [LARGE SCALE GENOMIC DNA]</scope>
    <source>
        <strain evidence="7 8">GM2012</strain>
    </source>
</reference>
<protein>
    <recommendedName>
        <fullName evidence="5">Translational regulator CsrA</fullName>
    </recommendedName>
</protein>
<feature type="region of interest" description="Disordered" evidence="6">
    <location>
        <begin position="50"/>
        <end position="92"/>
    </location>
</feature>
<dbReference type="PANTHER" id="PTHR34984">
    <property type="entry name" value="CARBON STORAGE REGULATOR"/>
    <property type="match status" value="1"/>
</dbReference>
<dbReference type="NCBIfam" id="NF002469">
    <property type="entry name" value="PRK01712.1"/>
    <property type="match status" value="1"/>
</dbReference>
<evidence type="ECO:0000256" key="3">
    <source>
        <dbReference type="ARBA" id="ARBA00022845"/>
    </source>
</evidence>
<organism evidence="7 8">
    <name type="scientific">Tautonia sociabilis</name>
    <dbReference type="NCBI Taxonomy" id="2080755"/>
    <lineage>
        <taxon>Bacteria</taxon>
        <taxon>Pseudomonadati</taxon>
        <taxon>Planctomycetota</taxon>
        <taxon>Planctomycetia</taxon>
        <taxon>Isosphaerales</taxon>
        <taxon>Isosphaeraceae</taxon>
        <taxon>Tautonia</taxon>
    </lineage>
</organism>
<dbReference type="RefSeq" id="WP_126725687.1">
    <property type="nucleotide sequence ID" value="NZ_RYZH01000021.1"/>
</dbReference>
<dbReference type="InterPro" id="IPR036107">
    <property type="entry name" value="CsrA_sf"/>
</dbReference>
<dbReference type="EMBL" id="RYZH01000021">
    <property type="protein sequence ID" value="RUL87471.1"/>
    <property type="molecule type" value="Genomic_DNA"/>
</dbReference>
<keyword evidence="2 5" id="KW-0678">Repressor</keyword>
<dbReference type="GO" id="GO:0044781">
    <property type="term" value="P:bacterial-type flagellum organization"/>
    <property type="evidence" value="ECO:0007669"/>
    <property type="project" value="UniProtKB-KW"/>
</dbReference>
<comment type="function">
    <text evidence="5">A translational regulator that binds mRNA to regulate translation initiation and/or mRNA stability. Usually binds in the 5'-UTR at or near the Shine-Dalgarno sequence preventing ribosome-binding, thus repressing translation. Its main target seems to be the major flagellin gene, while its function is anatagonized by FliW.</text>
</comment>
<name>A0A432MJC2_9BACT</name>
<comment type="subunit">
    <text evidence="5">Homodimer; the beta-strands of each monomer intercalate to form a hydrophobic core, while the alpha-helices form wings that extend away from the core.</text>
</comment>
<dbReference type="SUPFAM" id="SSF117130">
    <property type="entry name" value="CsrA-like"/>
    <property type="match status" value="1"/>
</dbReference>